<dbReference type="EMBL" id="PEZF01000015">
    <property type="protein sequence ID" value="PIS17086.1"/>
    <property type="molecule type" value="Genomic_DNA"/>
</dbReference>
<evidence type="ECO:0000259" key="2">
    <source>
        <dbReference type="PROSITE" id="PS51352"/>
    </source>
</evidence>
<protein>
    <recommendedName>
        <fullName evidence="2">Thioredoxin domain-containing protein</fullName>
    </recommendedName>
</protein>
<dbReference type="GO" id="GO:0016209">
    <property type="term" value="F:antioxidant activity"/>
    <property type="evidence" value="ECO:0007669"/>
    <property type="project" value="InterPro"/>
</dbReference>
<dbReference type="Gene3D" id="3.40.30.10">
    <property type="entry name" value="Glutaredoxin"/>
    <property type="match status" value="1"/>
</dbReference>
<dbReference type="PROSITE" id="PS51352">
    <property type="entry name" value="THIOREDOXIN_2"/>
    <property type="match status" value="1"/>
</dbReference>
<dbReference type="InterPro" id="IPR013766">
    <property type="entry name" value="Thioredoxin_domain"/>
</dbReference>
<dbReference type="AlphaFoldDB" id="A0A2H0WWN3"/>
<dbReference type="PANTHER" id="PTHR42852:SF13">
    <property type="entry name" value="PROTEIN DIPZ"/>
    <property type="match status" value="1"/>
</dbReference>
<evidence type="ECO:0000313" key="3">
    <source>
        <dbReference type="EMBL" id="PIS17086.1"/>
    </source>
</evidence>
<dbReference type="PANTHER" id="PTHR42852">
    <property type="entry name" value="THIOL:DISULFIDE INTERCHANGE PROTEIN DSBE"/>
    <property type="match status" value="1"/>
</dbReference>
<name>A0A2H0WWN3_9BACT</name>
<keyword evidence="1" id="KW-0812">Transmembrane</keyword>
<accession>A0A2H0WWN3</accession>
<keyword evidence="1" id="KW-0472">Membrane</keyword>
<dbReference type="SUPFAM" id="SSF52833">
    <property type="entry name" value="Thioredoxin-like"/>
    <property type="match status" value="1"/>
</dbReference>
<evidence type="ECO:0000256" key="1">
    <source>
        <dbReference type="SAM" id="Phobius"/>
    </source>
</evidence>
<feature type="domain" description="Thioredoxin" evidence="2">
    <location>
        <begin position="49"/>
        <end position="188"/>
    </location>
</feature>
<proteinExistence type="predicted"/>
<reference evidence="4" key="1">
    <citation type="submission" date="2017-09" db="EMBL/GenBank/DDBJ databases">
        <title>Depth-based differentiation of microbial function through sediment-hosted aquifers and enrichment of novel symbionts in the deep terrestrial subsurface.</title>
        <authorList>
            <person name="Probst A.J."/>
            <person name="Ladd B."/>
            <person name="Jarett J.K."/>
            <person name="Geller-Mcgrath D.E."/>
            <person name="Sieber C.M.K."/>
            <person name="Emerson J.B."/>
            <person name="Anantharaman K."/>
            <person name="Thomas B.C."/>
            <person name="Malmstrom R."/>
            <person name="Stieglmeier M."/>
            <person name="Klingl A."/>
            <person name="Woyke T."/>
            <person name="Ryan C.M."/>
            <person name="Banfield J.F."/>
        </authorList>
    </citation>
    <scope>NUCLEOTIDE SEQUENCE [LARGE SCALE GENOMIC DNA]</scope>
</reference>
<feature type="transmembrane region" description="Helical" evidence="1">
    <location>
        <begin position="6"/>
        <end position="26"/>
    </location>
</feature>
<dbReference type="InterPro" id="IPR000866">
    <property type="entry name" value="AhpC/TSA"/>
</dbReference>
<dbReference type="GO" id="GO:0016491">
    <property type="term" value="F:oxidoreductase activity"/>
    <property type="evidence" value="ECO:0007669"/>
    <property type="project" value="InterPro"/>
</dbReference>
<evidence type="ECO:0000313" key="4">
    <source>
        <dbReference type="Proteomes" id="UP000229080"/>
    </source>
</evidence>
<dbReference type="InterPro" id="IPR036249">
    <property type="entry name" value="Thioredoxin-like_sf"/>
</dbReference>
<dbReference type="InterPro" id="IPR050553">
    <property type="entry name" value="Thioredoxin_ResA/DsbE_sf"/>
</dbReference>
<dbReference type="Proteomes" id="UP000229080">
    <property type="component" value="Unassembled WGS sequence"/>
</dbReference>
<gene>
    <name evidence="3" type="ORF">COT61_00480</name>
</gene>
<sequence>MSKSNFYLIPLSILIAAAIIATGVFYKQNKQKTEEDLLRQEQAGELVAPLVAFSAPLFVLKNIDGVEVSLKELRGQAVLLVFTASTCDFFQQELRDLERFADFYRGQIPVFAIYSQESFLALRNYKKENNVNFSILVDQDGSVFQDYKISISGTPAHFLIDKSGKISAVWPGAASLSALEGLVTSLKD</sequence>
<organism evidence="3 4">
    <name type="scientific">Candidatus Portnoybacteria bacterium CG09_land_8_20_14_0_10_44_13</name>
    <dbReference type="NCBI Taxonomy" id="1974811"/>
    <lineage>
        <taxon>Bacteria</taxon>
        <taxon>Candidatus Portnoyibacteriota</taxon>
    </lineage>
</organism>
<comment type="caution">
    <text evidence="3">The sequence shown here is derived from an EMBL/GenBank/DDBJ whole genome shotgun (WGS) entry which is preliminary data.</text>
</comment>
<dbReference type="CDD" id="cd02966">
    <property type="entry name" value="TlpA_like_family"/>
    <property type="match status" value="1"/>
</dbReference>
<keyword evidence="1" id="KW-1133">Transmembrane helix</keyword>
<dbReference type="Pfam" id="PF00578">
    <property type="entry name" value="AhpC-TSA"/>
    <property type="match status" value="1"/>
</dbReference>